<evidence type="ECO:0000256" key="5">
    <source>
        <dbReference type="ARBA" id="ARBA00022692"/>
    </source>
</evidence>
<comment type="subcellular location">
    <subcellularLocation>
        <location evidence="1">Cell membrane</location>
        <topology evidence="1">Multi-pass membrane protein</topology>
    </subcellularLocation>
</comment>
<organism evidence="11 12">
    <name type="scientific">Alitibacter langaaensis DSM 22999</name>
    <dbReference type="NCBI Taxonomy" id="1122935"/>
    <lineage>
        <taxon>Bacteria</taxon>
        <taxon>Pseudomonadati</taxon>
        <taxon>Pseudomonadota</taxon>
        <taxon>Gammaproteobacteria</taxon>
        <taxon>Pasteurellales</taxon>
        <taxon>Pasteurellaceae</taxon>
        <taxon>Alitibacter</taxon>
    </lineage>
</organism>
<evidence type="ECO:0000256" key="2">
    <source>
        <dbReference type="ARBA" id="ARBA00009843"/>
    </source>
</evidence>
<evidence type="ECO:0000256" key="9">
    <source>
        <dbReference type="SAM" id="Phobius"/>
    </source>
</evidence>
<keyword evidence="7 9" id="KW-1133">Transmembrane helix</keyword>
<evidence type="ECO:0000256" key="7">
    <source>
        <dbReference type="ARBA" id="ARBA00022989"/>
    </source>
</evidence>
<dbReference type="InterPro" id="IPR004680">
    <property type="entry name" value="Cit_transptr-like_dom"/>
</dbReference>
<feature type="transmembrane region" description="Helical" evidence="9">
    <location>
        <begin position="5"/>
        <end position="20"/>
    </location>
</feature>
<feature type="transmembrane region" description="Helical" evidence="9">
    <location>
        <begin position="172"/>
        <end position="195"/>
    </location>
</feature>
<gene>
    <name evidence="11" type="ORF">C8D76_10679</name>
</gene>
<dbReference type="GO" id="GO:0015105">
    <property type="term" value="F:arsenite transmembrane transporter activity"/>
    <property type="evidence" value="ECO:0007669"/>
    <property type="project" value="InterPro"/>
</dbReference>
<name>A0A2U0T6S2_9PAST</name>
<feature type="transmembrane region" description="Helical" evidence="9">
    <location>
        <begin position="134"/>
        <end position="152"/>
    </location>
</feature>
<feature type="transmembrane region" description="Helical" evidence="9">
    <location>
        <begin position="56"/>
        <end position="75"/>
    </location>
</feature>
<evidence type="ECO:0000313" key="12">
    <source>
        <dbReference type="Proteomes" id="UP000245909"/>
    </source>
</evidence>
<dbReference type="InterPro" id="IPR051679">
    <property type="entry name" value="DASS-Related_Transporters"/>
</dbReference>
<evidence type="ECO:0000259" key="10">
    <source>
        <dbReference type="Pfam" id="PF03600"/>
    </source>
</evidence>
<feature type="transmembrane region" description="Helical" evidence="9">
    <location>
        <begin position="400"/>
        <end position="423"/>
    </location>
</feature>
<dbReference type="Pfam" id="PF03600">
    <property type="entry name" value="CitMHS"/>
    <property type="match status" value="1"/>
</dbReference>
<dbReference type="PANTHER" id="PTHR43652">
    <property type="entry name" value="BASIC AMINO ACID ANTIPORTER YFCC-RELATED"/>
    <property type="match status" value="1"/>
</dbReference>
<feature type="transmembrane region" description="Helical" evidence="9">
    <location>
        <begin position="361"/>
        <end position="380"/>
    </location>
</feature>
<feature type="transmembrane region" description="Helical" evidence="9">
    <location>
        <begin position="319"/>
        <end position="349"/>
    </location>
</feature>
<evidence type="ECO:0000256" key="8">
    <source>
        <dbReference type="ARBA" id="ARBA00023136"/>
    </source>
</evidence>
<evidence type="ECO:0000256" key="6">
    <source>
        <dbReference type="ARBA" id="ARBA00022737"/>
    </source>
</evidence>
<evidence type="ECO:0000256" key="4">
    <source>
        <dbReference type="ARBA" id="ARBA00022475"/>
    </source>
</evidence>
<proteinExistence type="inferred from homology"/>
<feature type="transmembrane region" description="Helical" evidence="9">
    <location>
        <begin position="248"/>
        <end position="268"/>
    </location>
</feature>
<dbReference type="RefSeq" id="WP_116631826.1">
    <property type="nucleotide sequence ID" value="NZ_QENU01000006.1"/>
</dbReference>
<keyword evidence="4" id="KW-1003">Cell membrane</keyword>
<reference evidence="11 12" key="1">
    <citation type="submission" date="2018-05" db="EMBL/GenBank/DDBJ databases">
        <title>Genomic Encyclopedia of Type Strains, Phase IV (KMG-IV): sequencing the most valuable type-strain genomes for metagenomic binning, comparative biology and taxonomic classification.</title>
        <authorList>
            <person name="Goeker M."/>
        </authorList>
    </citation>
    <scope>NUCLEOTIDE SEQUENCE [LARGE SCALE GENOMIC DNA]</scope>
    <source>
        <strain evidence="11 12">DSM 22999</strain>
    </source>
</reference>
<keyword evidence="5 9" id="KW-0812">Transmembrane</keyword>
<accession>A0A2U0T6S2</accession>
<evidence type="ECO:0000256" key="3">
    <source>
        <dbReference type="ARBA" id="ARBA00022448"/>
    </source>
</evidence>
<dbReference type="GO" id="GO:0005886">
    <property type="term" value="C:plasma membrane"/>
    <property type="evidence" value="ECO:0007669"/>
    <property type="project" value="UniProtKB-SubCell"/>
</dbReference>
<keyword evidence="3" id="KW-0813">Transport</keyword>
<keyword evidence="8 9" id="KW-0472">Membrane</keyword>
<dbReference type="EMBL" id="QENU01000006">
    <property type="protein sequence ID" value="PVX39257.1"/>
    <property type="molecule type" value="Genomic_DNA"/>
</dbReference>
<comment type="caution">
    <text evidence="11">The sequence shown here is derived from an EMBL/GenBank/DDBJ whole genome shotgun (WGS) entry which is preliminary data.</text>
</comment>
<dbReference type="PRINTS" id="PR00758">
    <property type="entry name" value="ARSENICPUMP"/>
</dbReference>
<feature type="transmembrane region" description="Helical" evidence="9">
    <location>
        <begin position="95"/>
        <end position="122"/>
    </location>
</feature>
<evidence type="ECO:0000256" key="1">
    <source>
        <dbReference type="ARBA" id="ARBA00004651"/>
    </source>
</evidence>
<comment type="similarity">
    <text evidence="2">Belongs to the CitM (TC 2.A.11) transporter family.</text>
</comment>
<dbReference type="Proteomes" id="UP000245909">
    <property type="component" value="Unassembled WGS sequence"/>
</dbReference>
<dbReference type="PANTHER" id="PTHR43652:SF1">
    <property type="entry name" value="RESPONSE REGULATOR"/>
    <property type="match status" value="1"/>
</dbReference>
<dbReference type="NCBIfam" id="TIGR00785">
    <property type="entry name" value="dass"/>
    <property type="match status" value="1"/>
</dbReference>
<dbReference type="OrthoDB" id="9809303at2"/>
<dbReference type="InterPro" id="IPR000802">
    <property type="entry name" value="Arsenical_pump_ArsB"/>
</dbReference>
<keyword evidence="12" id="KW-1185">Reference proteome</keyword>
<dbReference type="InterPro" id="IPR001898">
    <property type="entry name" value="SLC13A/DASS"/>
</dbReference>
<sequence length="426" mass="45475">MTPSAITLCFLVFAIIMFAWEKLPLAVTAMIVCVGLSLSGVLPQKDAFLGFVDTNVILFAAMFIIGGALFETGMANKIGGIVTKFTTSELKLMTVLMVITGLMSAVLSNTGTAAILIPVILGISVKSGFARSRLLMPMAFASTLGGNLSLIGSPNNLVVQGVLENAGHKFGFFEYAKIGIPMLIIGVLFFVFIGYRLLSQKENSSTNDNDVHVFHRHDNPIPKWKQWVSFAVLMATLFAMVFEDVIGIKLYLSACVGALILVILRVITEKQAYEAIDSQVIFLFAGTLALAEALKRTGAGADIAHTIIGWLGPQANSHLLLLTILLLSCALTNFMSNTATAALLAPIGLSIAQTLGADPRAVLMAVVVGSSCAFATPIGTPANTMILSVGRYRFGDYAKVGVPLIMIMIAVSMVLLPIFFPFFPQQ</sequence>
<feature type="domain" description="Citrate transporter-like" evidence="10">
    <location>
        <begin position="15"/>
        <end position="355"/>
    </location>
</feature>
<protein>
    <submittedName>
        <fullName evidence="11">Anion transporter</fullName>
    </submittedName>
</protein>
<evidence type="ECO:0000313" key="11">
    <source>
        <dbReference type="EMBL" id="PVX39257.1"/>
    </source>
</evidence>
<keyword evidence="6" id="KW-0677">Repeat</keyword>
<dbReference type="AlphaFoldDB" id="A0A2U0T6S2"/>
<dbReference type="CDD" id="cd01115">
    <property type="entry name" value="SLC13_permease"/>
    <property type="match status" value="1"/>
</dbReference>